<sequence length="61" mass="6728">MPAVPIQRLGGRAMETRSASWAKNDELCCEARKEAVPRNDVASDDWSNGDPHAVNDAEEME</sequence>
<evidence type="ECO:0000313" key="2">
    <source>
        <dbReference type="EMBL" id="EME40298.1"/>
    </source>
</evidence>
<dbReference type="HOGENOM" id="CLU_2922602_0_0_1"/>
<dbReference type="AlphaFoldDB" id="N1PCN5"/>
<evidence type="ECO:0000313" key="3">
    <source>
        <dbReference type="Proteomes" id="UP000016933"/>
    </source>
</evidence>
<evidence type="ECO:0000256" key="1">
    <source>
        <dbReference type="SAM" id="MobiDB-lite"/>
    </source>
</evidence>
<keyword evidence="3" id="KW-1185">Reference proteome</keyword>
<gene>
    <name evidence="2" type="ORF">DOTSEDRAFT_47671</name>
</gene>
<dbReference type="Proteomes" id="UP000016933">
    <property type="component" value="Unassembled WGS sequence"/>
</dbReference>
<reference evidence="2 3" key="2">
    <citation type="journal article" date="2012" name="PLoS Pathog.">
        <title>Diverse lifestyles and strategies of plant pathogenesis encoded in the genomes of eighteen Dothideomycetes fungi.</title>
        <authorList>
            <person name="Ohm R.A."/>
            <person name="Feau N."/>
            <person name="Henrissat B."/>
            <person name="Schoch C.L."/>
            <person name="Horwitz B.A."/>
            <person name="Barry K.W."/>
            <person name="Condon B.J."/>
            <person name="Copeland A.C."/>
            <person name="Dhillon B."/>
            <person name="Glaser F."/>
            <person name="Hesse C.N."/>
            <person name="Kosti I."/>
            <person name="LaButti K."/>
            <person name="Lindquist E.A."/>
            <person name="Lucas S."/>
            <person name="Salamov A.A."/>
            <person name="Bradshaw R.E."/>
            <person name="Ciuffetti L."/>
            <person name="Hamelin R.C."/>
            <person name="Kema G.H.J."/>
            <person name="Lawrence C."/>
            <person name="Scott J.A."/>
            <person name="Spatafora J.W."/>
            <person name="Turgeon B.G."/>
            <person name="de Wit P.J.G.M."/>
            <person name="Zhong S."/>
            <person name="Goodwin S.B."/>
            <person name="Grigoriev I.V."/>
        </authorList>
    </citation>
    <scope>NUCLEOTIDE SEQUENCE [LARGE SCALE GENOMIC DNA]</scope>
    <source>
        <strain evidence="3">NZE10 / CBS 128990</strain>
    </source>
</reference>
<accession>N1PCN5</accession>
<feature type="region of interest" description="Disordered" evidence="1">
    <location>
        <begin position="36"/>
        <end position="61"/>
    </location>
</feature>
<name>N1PCN5_DOTSN</name>
<proteinExistence type="predicted"/>
<protein>
    <submittedName>
        <fullName evidence="2">Uncharacterized protein</fullName>
    </submittedName>
</protein>
<reference evidence="3" key="1">
    <citation type="journal article" date="2012" name="PLoS Genet.">
        <title>The genomes of the fungal plant pathogens Cladosporium fulvum and Dothistroma septosporum reveal adaptation to different hosts and lifestyles but also signatures of common ancestry.</title>
        <authorList>
            <person name="de Wit P.J.G.M."/>
            <person name="van der Burgt A."/>
            <person name="Oekmen B."/>
            <person name="Stergiopoulos I."/>
            <person name="Abd-Elsalam K.A."/>
            <person name="Aerts A.L."/>
            <person name="Bahkali A.H."/>
            <person name="Beenen H.G."/>
            <person name="Chettri P."/>
            <person name="Cox M.P."/>
            <person name="Datema E."/>
            <person name="de Vries R.P."/>
            <person name="Dhillon B."/>
            <person name="Ganley A.R."/>
            <person name="Griffiths S.A."/>
            <person name="Guo Y."/>
            <person name="Hamelin R.C."/>
            <person name="Henrissat B."/>
            <person name="Kabir M.S."/>
            <person name="Jashni M.K."/>
            <person name="Kema G."/>
            <person name="Klaubauf S."/>
            <person name="Lapidus A."/>
            <person name="Levasseur A."/>
            <person name="Lindquist E."/>
            <person name="Mehrabi R."/>
            <person name="Ohm R.A."/>
            <person name="Owen T.J."/>
            <person name="Salamov A."/>
            <person name="Schwelm A."/>
            <person name="Schijlen E."/>
            <person name="Sun H."/>
            <person name="van den Burg H.A."/>
            <person name="van Ham R.C.H.J."/>
            <person name="Zhang S."/>
            <person name="Goodwin S.B."/>
            <person name="Grigoriev I.V."/>
            <person name="Collemare J."/>
            <person name="Bradshaw R.E."/>
        </authorList>
    </citation>
    <scope>NUCLEOTIDE SEQUENCE [LARGE SCALE GENOMIC DNA]</scope>
    <source>
        <strain evidence="3">NZE10 / CBS 128990</strain>
    </source>
</reference>
<dbReference type="EMBL" id="KB446544">
    <property type="protein sequence ID" value="EME40298.1"/>
    <property type="molecule type" value="Genomic_DNA"/>
</dbReference>
<organism evidence="2 3">
    <name type="scientific">Dothistroma septosporum (strain NZE10 / CBS 128990)</name>
    <name type="common">Red band needle blight fungus</name>
    <name type="synonym">Mycosphaerella pini</name>
    <dbReference type="NCBI Taxonomy" id="675120"/>
    <lineage>
        <taxon>Eukaryota</taxon>
        <taxon>Fungi</taxon>
        <taxon>Dikarya</taxon>
        <taxon>Ascomycota</taxon>
        <taxon>Pezizomycotina</taxon>
        <taxon>Dothideomycetes</taxon>
        <taxon>Dothideomycetidae</taxon>
        <taxon>Mycosphaerellales</taxon>
        <taxon>Mycosphaerellaceae</taxon>
        <taxon>Dothistroma</taxon>
    </lineage>
</organism>